<dbReference type="KEGG" id="cmet:K6K41_23605"/>
<dbReference type="RefSeq" id="WP_261402739.1">
    <property type="nucleotide sequence ID" value="NZ_CP081869.1"/>
</dbReference>
<protein>
    <submittedName>
        <fullName evidence="1">Uncharacterized protein</fullName>
    </submittedName>
</protein>
<sequence>MAALANASARILAEGGPGADIVREVVAAHFPGRAAAASHVEALARLGKLRRRRRKTT</sequence>
<evidence type="ECO:0000313" key="2">
    <source>
        <dbReference type="Proteomes" id="UP000825701"/>
    </source>
</evidence>
<evidence type="ECO:0000313" key="1">
    <source>
        <dbReference type="EMBL" id="QZN99647.1"/>
    </source>
</evidence>
<keyword evidence="2" id="KW-1185">Reference proteome</keyword>
<dbReference type="Proteomes" id="UP000825701">
    <property type="component" value="Chromosome"/>
</dbReference>
<organism evidence="1 2">
    <name type="scientific">Chenggangzhangella methanolivorans</name>
    <dbReference type="NCBI Taxonomy" id="1437009"/>
    <lineage>
        <taxon>Bacteria</taxon>
        <taxon>Pseudomonadati</taxon>
        <taxon>Pseudomonadota</taxon>
        <taxon>Alphaproteobacteria</taxon>
        <taxon>Hyphomicrobiales</taxon>
        <taxon>Methylopilaceae</taxon>
        <taxon>Chenggangzhangella</taxon>
    </lineage>
</organism>
<gene>
    <name evidence="1" type="ORF">K6K41_23605</name>
</gene>
<dbReference type="EMBL" id="CP081869">
    <property type="protein sequence ID" value="QZN99647.1"/>
    <property type="molecule type" value="Genomic_DNA"/>
</dbReference>
<name>A0A9E6R7J3_9HYPH</name>
<proteinExistence type="predicted"/>
<dbReference type="AlphaFoldDB" id="A0A9E6R7J3"/>
<reference evidence="1" key="1">
    <citation type="submission" date="2021-08" db="EMBL/GenBank/DDBJ databases">
        <authorList>
            <person name="Zhang H."/>
            <person name="Xu M."/>
            <person name="Yu Z."/>
            <person name="Yang L."/>
            <person name="Cai Y."/>
        </authorList>
    </citation>
    <scope>NUCLEOTIDE SEQUENCE</scope>
    <source>
        <strain evidence="1">CHL1</strain>
    </source>
</reference>
<accession>A0A9E6R7J3</accession>